<comment type="caution">
    <text evidence="2">The sequence shown here is derived from an EMBL/GenBank/DDBJ whole genome shotgun (WGS) entry which is preliminary data.</text>
</comment>
<dbReference type="SUPFAM" id="SSF51735">
    <property type="entry name" value="NAD(P)-binding Rossmann-fold domains"/>
    <property type="match status" value="1"/>
</dbReference>
<reference evidence="2 3" key="1">
    <citation type="journal article" date="2019" name="Environ. Microbiol.">
        <title>An active ?-lactamase is a part of an orchestrated cell wall stress resistance network of Bacillus subtilis and related rhizosphere species.</title>
        <authorList>
            <person name="Bucher T."/>
            <person name="Keren-Paz A."/>
            <person name="Hausser J."/>
            <person name="Olender T."/>
            <person name="Cytryn E."/>
            <person name="Kolodkin-Gal I."/>
        </authorList>
    </citation>
    <scope>NUCLEOTIDE SEQUENCE [LARGE SCALE GENOMIC DNA]</scope>
    <source>
        <strain evidence="2 3">I32</strain>
    </source>
</reference>
<evidence type="ECO:0000259" key="1">
    <source>
        <dbReference type="Pfam" id="PF07993"/>
    </source>
</evidence>
<dbReference type="Gene3D" id="3.40.50.720">
    <property type="entry name" value="NAD(P)-binding Rossmann-like Domain"/>
    <property type="match status" value="1"/>
</dbReference>
<dbReference type="Pfam" id="PF07993">
    <property type="entry name" value="NAD_binding_4"/>
    <property type="match status" value="1"/>
</dbReference>
<name>A0A9X9A675_BACCE</name>
<gene>
    <name evidence="2" type="ORF">FC695_25040</name>
</gene>
<organism evidence="2 3">
    <name type="scientific">Bacillus cereus</name>
    <dbReference type="NCBI Taxonomy" id="1396"/>
    <lineage>
        <taxon>Bacteria</taxon>
        <taxon>Bacillati</taxon>
        <taxon>Bacillota</taxon>
        <taxon>Bacilli</taxon>
        <taxon>Bacillales</taxon>
        <taxon>Bacillaceae</taxon>
        <taxon>Bacillus</taxon>
        <taxon>Bacillus cereus group</taxon>
    </lineage>
</organism>
<dbReference type="AlphaFoldDB" id="A0A9X9A675"/>
<sequence length="78" mass="8996">VNVQSTKYLLELAKNTNARFHYISTLSVVGQAESDPKEFEFFESNFDRGQNLDNLYLESKFQGEKMVREAMEKGVRAT</sequence>
<evidence type="ECO:0000313" key="2">
    <source>
        <dbReference type="EMBL" id="TKI97596.1"/>
    </source>
</evidence>
<dbReference type="InterPro" id="IPR036291">
    <property type="entry name" value="NAD(P)-bd_dom_sf"/>
</dbReference>
<feature type="non-terminal residue" evidence="2">
    <location>
        <position position="78"/>
    </location>
</feature>
<evidence type="ECO:0000313" key="3">
    <source>
        <dbReference type="Proteomes" id="UP000308444"/>
    </source>
</evidence>
<protein>
    <submittedName>
        <fullName evidence="2">NAD-dependent epimerase/dehydratase family protein</fullName>
    </submittedName>
</protein>
<feature type="non-terminal residue" evidence="2">
    <location>
        <position position="1"/>
    </location>
</feature>
<feature type="domain" description="Thioester reductase (TE)" evidence="1">
    <location>
        <begin position="1"/>
        <end position="75"/>
    </location>
</feature>
<dbReference type="InterPro" id="IPR013120">
    <property type="entry name" value="FAR_NAD-bd"/>
</dbReference>
<dbReference type="EMBL" id="SZOH01002012">
    <property type="protein sequence ID" value="TKI97596.1"/>
    <property type="molecule type" value="Genomic_DNA"/>
</dbReference>
<proteinExistence type="predicted"/>
<accession>A0A9X9A675</accession>
<dbReference type="Proteomes" id="UP000308444">
    <property type="component" value="Unassembled WGS sequence"/>
</dbReference>